<dbReference type="Pfam" id="PF13899">
    <property type="entry name" value="Thioredoxin_7"/>
    <property type="match status" value="1"/>
</dbReference>
<dbReference type="EC" id="1.8.1.8" evidence="18"/>
<comment type="catalytic activity">
    <reaction evidence="17 18">
        <text>[protein]-dithiol + NADP(+) = [protein]-disulfide + NADPH + H(+)</text>
        <dbReference type="Rhea" id="RHEA:18753"/>
        <dbReference type="Rhea" id="RHEA-COMP:10593"/>
        <dbReference type="Rhea" id="RHEA-COMP:10594"/>
        <dbReference type="ChEBI" id="CHEBI:15378"/>
        <dbReference type="ChEBI" id="CHEBI:29950"/>
        <dbReference type="ChEBI" id="CHEBI:50058"/>
        <dbReference type="ChEBI" id="CHEBI:57783"/>
        <dbReference type="ChEBI" id="CHEBI:58349"/>
        <dbReference type="EC" id="1.8.1.8"/>
    </reaction>
</comment>
<dbReference type="GO" id="GO:0009055">
    <property type="term" value="F:electron transfer activity"/>
    <property type="evidence" value="ECO:0007669"/>
    <property type="project" value="UniProtKB-UniRule"/>
</dbReference>
<evidence type="ECO:0000256" key="11">
    <source>
        <dbReference type="ARBA" id="ARBA00023002"/>
    </source>
</evidence>
<feature type="chain" id="PRO_5015015253" description="Thiol:disulfide interchange protein DsbD" evidence="18">
    <location>
        <begin position="20"/>
        <end position="930"/>
    </location>
</feature>
<feature type="disulfide bond" description="Redox-active" evidence="18">
    <location>
        <begin position="846"/>
        <end position="849"/>
    </location>
</feature>
<keyword evidence="7 18" id="KW-0732">Signal</keyword>
<feature type="transmembrane region" description="Helical" evidence="18">
    <location>
        <begin position="552"/>
        <end position="576"/>
    </location>
</feature>
<evidence type="ECO:0000313" key="20">
    <source>
        <dbReference type="EMBL" id="SEH06655.1"/>
    </source>
</evidence>
<keyword evidence="21" id="KW-1185">Reference proteome</keyword>
<dbReference type="EMBL" id="FMSV02000502">
    <property type="protein sequence ID" value="SEH06655.1"/>
    <property type="molecule type" value="Genomic_DNA"/>
</dbReference>
<accession>A0A1H6FCB3</accession>
<dbReference type="PANTHER" id="PTHR32234">
    <property type="entry name" value="THIOL:DISULFIDE INTERCHANGE PROTEIN DSBD"/>
    <property type="match status" value="1"/>
</dbReference>
<dbReference type="Pfam" id="PF02683">
    <property type="entry name" value="DsbD_TM"/>
    <property type="match status" value="1"/>
</dbReference>
<dbReference type="RefSeq" id="WP_103920407.1">
    <property type="nucleotide sequence ID" value="NZ_FMSV02000502.1"/>
</dbReference>
<evidence type="ECO:0000256" key="13">
    <source>
        <dbReference type="ARBA" id="ARBA00023136"/>
    </source>
</evidence>
<protein>
    <recommendedName>
        <fullName evidence="18">Thiol:disulfide interchange protein DsbD</fullName>
        <ecNumber evidence="18">1.8.1.8</ecNumber>
    </recommendedName>
    <alternativeName>
        <fullName evidence="18">Protein-disulfide reductase</fullName>
        <shortName evidence="18">Disulfide reductase</shortName>
    </alternativeName>
</protein>
<keyword evidence="12 18" id="KW-0520">NAD</keyword>
<evidence type="ECO:0000256" key="18">
    <source>
        <dbReference type="HAMAP-Rule" id="MF_00399"/>
    </source>
</evidence>
<evidence type="ECO:0000256" key="15">
    <source>
        <dbReference type="ARBA" id="ARBA00023284"/>
    </source>
</evidence>
<dbReference type="GO" id="GO:0005886">
    <property type="term" value="C:plasma membrane"/>
    <property type="evidence" value="ECO:0007669"/>
    <property type="project" value="UniProtKB-SubCell"/>
</dbReference>
<dbReference type="Pfam" id="PF11412">
    <property type="entry name" value="DsbD_N"/>
    <property type="match status" value="3"/>
</dbReference>
<keyword evidence="5 18" id="KW-0997">Cell inner membrane</keyword>
<dbReference type="InterPro" id="IPR022910">
    <property type="entry name" value="Thiol_diS_interchange_DbsD"/>
</dbReference>
<evidence type="ECO:0000256" key="7">
    <source>
        <dbReference type="ARBA" id="ARBA00022729"/>
    </source>
</evidence>
<dbReference type="InterPro" id="IPR036249">
    <property type="entry name" value="Thioredoxin-like_sf"/>
</dbReference>
<dbReference type="InterPro" id="IPR036929">
    <property type="entry name" value="DsbDN_sf"/>
</dbReference>
<keyword evidence="10 18" id="KW-1133">Transmembrane helix</keyword>
<feature type="transmembrane region" description="Helical" evidence="18">
    <location>
        <begin position="588"/>
        <end position="610"/>
    </location>
</feature>
<dbReference type="AlphaFoldDB" id="A0A1H6FCB3"/>
<dbReference type="SUPFAM" id="SSF74863">
    <property type="entry name" value="Thiol:disulfide interchange protein DsbD, N-terminal domain (DsbD-alpha)"/>
    <property type="match status" value="3"/>
</dbReference>
<evidence type="ECO:0000256" key="4">
    <source>
        <dbReference type="ARBA" id="ARBA00022475"/>
    </source>
</evidence>
<reference evidence="20 21" key="1">
    <citation type="submission" date="2016-10" db="EMBL/GenBank/DDBJ databases">
        <authorList>
            <person name="de Groot N.N."/>
        </authorList>
    </citation>
    <scope>NUCLEOTIDE SEQUENCE [LARGE SCALE GENOMIC DNA]</scope>
    <source>
        <strain evidence="20">MBHS1</strain>
    </source>
</reference>
<feature type="transmembrane region" description="Helical" evidence="18">
    <location>
        <begin position="508"/>
        <end position="540"/>
    </location>
</feature>
<evidence type="ECO:0000256" key="2">
    <source>
        <dbReference type="ARBA" id="ARBA00007241"/>
    </source>
</evidence>
<keyword evidence="13 18" id="KW-0472">Membrane</keyword>
<evidence type="ECO:0000256" key="8">
    <source>
        <dbReference type="ARBA" id="ARBA00022748"/>
    </source>
</evidence>
<dbReference type="InterPro" id="IPR017937">
    <property type="entry name" value="Thioredoxin_CS"/>
</dbReference>
<dbReference type="InterPro" id="IPR035671">
    <property type="entry name" value="DsbD_gamma"/>
</dbReference>
<evidence type="ECO:0000256" key="12">
    <source>
        <dbReference type="ARBA" id="ARBA00023027"/>
    </source>
</evidence>
<dbReference type="InterPro" id="IPR013766">
    <property type="entry name" value="Thioredoxin_domain"/>
</dbReference>
<dbReference type="Gene3D" id="2.60.40.1250">
    <property type="entry name" value="Thiol:disulfide interchange protein DsbD, N-terminal domain"/>
    <property type="match status" value="3"/>
</dbReference>
<dbReference type="Gene3D" id="3.40.30.10">
    <property type="entry name" value="Glutaredoxin"/>
    <property type="match status" value="1"/>
</dbReference>
<comment type="subcellular location">
    <subcellularLocation>
        <location evidence="1 18">Cell inner membrane</location>
        <topology evidence="1 18">Multi-pass membrane protein</topology>
    </subcellularLocation>
</comment>
<evidence type="ECO:0000256" key="14">
    <source>
        <dbReference type="ARBA" id="ARBA00023157"/>
    </source>
</evidence>
<feature type="disulfide bond" description="Redox-active" evidence="18">
    <location>
        <begin position="527"/>
        <end position="649"/>
    </location>
</feature>
<feature type="transmembrane region" description="Helical" evidence="18">
    <location>
        <begin position="762"/>
        <end position="782"/>
    </location>
</feature>
<evidence type="ECO:0000256" key="16">
    <source>
        <dbReference type="ARBA" id="ARBA00047388"/>
    </source>
</evidence>
<evidence type="ECO:0000256" key="5">
    <source>
        <dbReference type="ARBA" id="ARBA00022519"/>
    </source>
</evidence>
<evidence type="ECO:0000256" key="17">
    <source>
        <dbReference type="ARBA" id="ARBA00047804"/>
    </source>
</evidence>
<dbReference type="PROSITE" id="PS51352">
    <property type="entry name" value="THIOREDOXIN_2"/>
    <property type="match status" value="1"/>
</dbReference>
<organism evidence="20 21">
    <name type="scientific">Candidatus Venteria ishoeyi</name>
    <dbReference type="NCBI Taxonomy" id="1899563"/>
    <lineage>
        <taxon>Bacteria</taxon>
        <taxon>Pseudomonadati</taxon>
        <taxon>Pseudomonadota</taxon>
        <taxon>Gammaproteobacteria</taxon>
        <taxon>Thiotrichales</taxon>
        <taxon>Thiotrichaceae</taxon>
        <taxon>Venteria</taxon>
    </lineage>
</organism>
<comment type="function">
    <text evidence="18">Required to facilitate the formation of correct disulfide bonds in some periplasmic proteins and for the assembly of the periplasmic c-type cytochromes. Acts by transferring electrons from cytoplasmic thioredoxin to the periplasm. This transfer involves a cascade of disulfide bond formation and reduction steps.</text>
</comment>
<keyword evidence="9 18" id="KW-0249">Electron transport</keyword>
<comment type="catalytic activity">
    <reaction evidence="16 18">
        <text>[protein]-dithiol + NAD(+) = [protein]-disulfide + NADH + H(+)</text>
        <dbReference type="Rhea" id="RHEA:18749"/>
        <dbReference type="Rhea" id="RHEA-COMP:10593"/>
        <dbReference type="Rhea" id="RHEA-COMP:10594"/>
        <dbReference type="ChEBI" id="CHEBI:15378"/>
        <dbReference type="ChEBI" id="CHEBI:29950"/>
        <dbReference type="ChEBI" id="CHEBI:50058"/>
        <dbReference type="ChEBI" id="CHEBI:57540"/>
        <dbReference type="ChEBI" id="CHEBI:57945"/>
        <dbReference type="EC" id="1.8.1.8"/>
    </reaction>
</comment>
<evidence type="ECO:0000256" key="1">
    <source>
        <dbReference type="ARBA" id="ARBA00004429"/>
    </source>
</evidence>
<feature type="signal peptide" evidence="18">
    <location>
        <begin position="1"/>
        <end position="19"/>
    </location>
</feature>
<evidence type="ECO:0000259" key="19">
    <source>
        <dbReference type="PROSITE" id="PS51352"/>
    </source>
</evidence>
<dbReference type="PROSITE" id="PS00194">
    <property type="entry name" value="THIOREDOXIN_1"/>
    <property type="match status" value="1"/>
</dbReference>
<evidence type="ECO:0000256" key="10">
    <source>
        <dbReference type="ARBA" id="ARBA00022989"/>
    </source>
</evidence>
<dbReference type="CDD" id="cd02953">
    <property type="entry name" value="DsbDgamma"/>
    <property type="match status" value="1"/>
</dbReference>
<feature type="transmembrane region" description="Helical" evidence="18">
    <location>
        <begin position="667"/>
        <end position="688"/>
    </location>
</feature>
<comment type="similarity">
    <text evidence="2 18">Belongs to the thioredoxin family. DsbD subfamily.</text>
</comment>
<dbReference type="HAMAP" id="MF_00399">
    <property type="entry name" value="DbsD"/>
    <property type="match status" value="1"/>
</dbReference>
<evidence type="ECO:0000313" key="21">
    <source>
        <dbReference type="Proteomes" id="UP000236724"/>
    </source>
</evidence>
<dbReference type="GO" id="GO:0045454">
    <property type="term" value="P:cell redox homeostasis"/>
    <property type="evidence" value="ECO:0007669"/>
    <property type="project" value="TreeGrafter"/>
</dbReference>
<dbReference type="NCBIfam" id="NF001419">
    <property type="entry name" value="PRK00293.1"/>
    <property type="match status" value="1"/>
</dbReference>
<dbReference type="InterPro" id="IPR003834">
    <property type="entry name" value="Cyt_c_assmbl_TM_dom"/>
</dbReference>
<dbReference type="GO" id="GO:0017004">
    <property type="term" value="P:cytochrome complex assembly"/>
    <property type="evidence" value="ECO:0007669"/>
    <property type="project" value="UniProtKB-UniRule"/>
</dbReference>
<evidence type="ECO:0000256" key="6">
    <source>
        <dbReference type="ARBA" id="ARBA00022692"/>
    </source>
</evidence>
<feature type="transmembrane region" description="Helical" evidence="18">
    <location>
        <begin position="631"/>
        <end position="661"/>
    </location>
</feature>
<keyword evidence="15 18" id="KW-0676">Redox-active center</keyword>
<dbReference type="GO" id="GO:0047134">
    <property type="term" value="F:protein-disulfide reductase [NAD(P)H] activity"/>
    <property type="evidence" value="ECO:0007669"/>
    <property type="project" value="UniProtKB-UniRule"/>
</dbReference>
<gene>
    <name evidence="20" type="primary">dsbD_2</name>
    <name evidence="18" type="synonym">dsbD</name>
    <name evidence="20" type="ORF">MBHS_02519</name>
</gene>
<dbReference type="InterPro" id="IPR028250">
    <property type="entry name" value="DsbDN"/>
</dbReference>
<keyword evidence="6 18" id="KW-0812">Transmembrane</keyword>
<name>A0A1H6FCB3_9GAMM</name>
<evidence type="ECO:0000256" key="9">
    <source>
        <dbReference type="ARBA" id="ARBA00022982"/>
    </source>
</evidence>
<dbReference type="OrthoDB" id="9811036at2"/>
<proteinExistence type="inferred from homology"/>
<keyword evidence="3 18" id="KW-0813">Transport</keyword>
<dbReference type="Proteomes" id="UP000236724">
    <property type="component" value="Unassembled WGS sequence"/>
</dbReference>
<feature type="domain" description="Thioredoxin" evidence="19">
    <location>
        <begin position="802"/>
        <end position="930"/>
    </location>
</feature>
<keyword evidence="8 18" id="KW-0201">Cytochrome c-type biogenesis</keyword>
<keyword evidence="11 18" id="KW-0560">Oxidoreductase</keyword>
<dbReference type="PANTHER" id="PTHR32234:SF0">
    <property type="entry name" value="THIOL:DISULFIDE INTERCHANGE PROTEIN DSBD"/>
    <property type="match status" value="1"/>
</dbReference>
<feature type="disulfide bond" description="Redox-active" evidence="18">
    <location>
        <begin position="451"/>
        <end position="457"/>
    </location>
</feature>
<keyword evidence="4 18" id="KW-1003">Cell membrane</keyword>
<dbReference type="SUPFAM" id="SSF52833">
    <property type="entry name" value="Thioredoxin-like"/>
    <property type="match status" value="1"/>
</dbReference>
<evidence type="ECO:0000256" key="3">
    <source>
        <dbReference type="ARBA" id="ARBA00022448"/>
    </source>
</evidence>
<feature type="transmembrane region" description="Helical" evidence="18">
    <location>
        <begin position="708"/>
        <end position="726"/>
    </location>
</feature>
<feature type="transmembrane region" description="Helical" evidence="18">
    <location>
        <begin position="732"/>
        <end position="750"/>
    </location>
</feature>
<sequence precursor="true">MKYGFQFFFLSLLMQSVWAATPLPVMEQSFQMQAKVIGAQHIRLNWKLAEGYFFFRDKFRFQSNTPGIEFGRVELPPGKIEHDDFFGDYAVYRQQVSIDLPLERLASADNQLDFSILLQGCLNIESCYPRQEKKLSLALPPLFASTLAAPTEKASESQSNSQAAPPIQIENNAAPISASNEDETFLDPEMAFLFSAHKTKDQQIQLSWSIAQDYYLYRNKLKFEVLNADNILGKAVLPPAKVKDDAYFGKSEVYYDKLQALLPLQNIEKLDHLVLQVSYQGCAEAGLCYPVIKKNRTIYLTEVKQALKVDAQSASPLAATPDADGQDAISILSNMGKSQAASMTEAPLSNVDEDEFLDPDKAFIFDAEFRGDHIYAYWQIVPGYYLYRHKFEFQLTSGGILGEPEIPAGDIKEDEYFGKVETYHQQVGIKLPVSGINRLSHLDLEVGFQGCADAGLCYPPTKKTIQLSLLEAMPVSKAANLQKQATTTPAENLSEQDSIAKTLKEGNLLWILLLFFGSGLLLSLTPCVFPMIPILSGIIVGQGKDLTQRKAFIMSLTYVLAMALTYTAVGVIAGLLGANLSIAFQTPWVLWSFALVFVALSLSMFGFYELQLPSSLQTKLTEMSNQQQGGTLIGVAIMGFLSALIVGPCVAAPLAGALIYISQSGDALLGGIALFTLSMGMGVPLLLVGMSAGKLLPRAGGWMDTVKYVFGVMLLATGVWMLDRILDDQITMLLYALLLIISAIYMRALDSLPETCSGWQKLWKGLAVVMLLYGSLLIIGIATGKGSLLQPLKGLSSGTAMQIAGTSANQAAKFQNIKGIAGLDKALAEAKKQNKPVILDFYADWCVSCLEMEHVTFSDSQVQQALADVVLLQADVTPNDELDKALLKKFGLFGPPGIIFYNAAGEEQSHARLVGFKSPEDFLAHLKATF</sequence>
<keyword evidence="14 18" id="KW-1015">Disulfide bond</keyword>